<evidence type="ECO:0000256" key="1">
    <source>
        <dbReference type="SAM" id="MobiDB-lite"/>
    </source>
</evidence>
<evidence type="ECO:0000313" key="3">
    <source>
        <dbReference type="Proteomes" id="UP001612928"/>
    </source>
</evidence>
<reference evidence="2 3" key="1">
    <citation type="submission" date="2024-10" db="EMBL/GenBank/DDBJ databases">
        <title>The Natural Products Discovery Center: Release of the First 8490 Sequenced Strains for Exploring Actinobacteria Biosynthetic Diversity.</title>
        <authorList>
            <person name="Kalkreuter E."/>
            <person name="Kautsar S.A."/>
            <person name="Yang D."/>
            <person name="Bader C.D."/>
            <person name="Teijaro C.N."/>
            <person name="Fluegel L."/>
            <person name="Davis C.M."/>
            <person name="Simpson J.R."/>
            <person name="Lauterbach L."/>
            <person name="Steele A.D."/>
            <person name="Gui C."/>
            <person name="Meng S."/>
            <person name="Li G."/>
            <person name="Viehrig K."/>
            <person name="Ye F."/>
            <person name="Su P."/>
            <person name="Kiefer A.F."/>
            <person name="Nichols A."/>
            <person name="Cepeda A.J."/>
            <person name="Yan W."/>
            <person name="Fan B."/>
            <person name="Jiang Y."/>
            <person name="Adhikari A."/>
            <person name="Zheng C.-J."/>
            <person name="Schuster L."/>
            <person name="Cowan T.M."/>
            <person name="Smanski M.J."/>
            <person name="Chevrette M.G."/>
            <person name="De Carvalho L.P.S."/>
            <person name="Shen B."/>
        </authorList>
    </citation>
    <scope>NUCLEOTIDE SEQUENCE [LARGE SCALE GENOMIC DNA]</scope>
    <source>
        <strain evidence="2 3">NPDC049503</strain>
    </source>
</reference>
<keyword evidence="3" id="KW-1185">Reference proteome</keyword>
<name>A0ABW8AF82_9ACTN</name>
<proteinExistence type="predicted"/>
<accession>A0ABW8AF82</accession>
<organism evidence="2 3">
    <name type="scientific">Nonomuraea indica</name>
    <dbReference type="NCBI Taxonomy" id="1581193"/>
    <lineage>
        <taxon>Bacteria</taxon>
        <taxon>Bacillati</taxon>
        <taxon>Actinomycetota</taxon>
        <taxon>Actinomycetes</taxon>
        <taxon>Streptosporangiales</taxon>
        <taxon>Streptosporangiaceae</taxon>
        <taxon>Nonomuraea</taxon>
    </lineage>
</organism>
<comment type="caution">
    <text evidence="2">The sequence shown here is derived from an EMBL/GenBank/DDBJ whole genome shotgun (WGS) entry which is preliminary data.</text>
</comment>
<dbReference type="RefSeq" id="WP_397025907.1">
    <property type="nucleotide sequence ID" value="NZ_JBITMB010000014.1"/>
</dbReference>
<gene>
    <name evidence="2" type="ORF">ACIBP5_36220</name>
</gene>
<dbReference type="Proteomes" id="UP001612928">
    <property type="component" value="Unassembled WGS sequence"/>
</dbReference>
<feature type="region of interest" description="Disordered" evidence="1">
    <location>
        <begin position="293"/>
        <end position="332"/>
    </location>
</feature>
<feature type="region of interest" description="Disordered" evidence="1">
    <location>
        <begin position="252"/>
        <end position="271"/>
    </location>
</feature>
<dbReference type="EMBL" id="JBITMB010000014">
    <property type="protein sequence ID" value="MFI7445443.1"/>
    <property type="molecule type" value="Genomic_DNA"/>
</dbReference>
<evidence type="ECO:0000313" key="2">
    <source>
        <dbReference type="EMBL" id="MFI7445443.1"/>
    </source>
</evidence>
<sequence>MRIALALPRTLRCLFVVAVPRLPCPVESVVPWRVGPPYRRAATSAFGTPWLSVTHHRVPWTPGDLALTDDERRLLRRTRQHVVVTSTAAPRTLPASAQVARAAARALAHTGGGLVIDPLTGTTVPLCGHCPDEPSGFRPADDWLGWDVRPASAQGLRVTSRGLRRFALPEITLDGGACSHTLCATSLLGAVADRLLSGHLAFLTTHPHATTRLIDDHLQIAPVDPSRPPGLPPSPFPDGTASLRIRLTPCDEHPLLPSPGPRVRRSLPAGAGPARITRLRVDPLPGTGQVTCLKVGPAAGSPTRLTSGRNPSRRPAIPVAHHPRDPSQAWAA</sequence>
<protein>
    <submittedName>
        <fullName evidence="2">Uncharacterized protein</fullName>
    </submittedName>
</protein>